<name>A0ACA9QHH7_9GLOM</name>
<evidence type="ECO:0000313" key="2">
    <source>
        <dbReference type="Proteomes" id="UP000789920"/>
    </source>
</evidence>
<protein>
    <submittedName>
        <fullName evidence="1">19976_t:CDS:1</fullName>
    </submittedName>
</protein>
<accession>A0ACA9QHH7</accession>
<proteinExistence type="predicted"/>
<feature type="non-terminal residue" evidence="1">
    <location>
        <position position="96"/>
    </location>
</feature>
<gene>
    <name evidence="1" type="ORF">RPERSI_LOCUS14391</name>
</gene>
<comment type="caution">
    <text evidence="1">The sequence shown here is derived from an EMBL/GenBank/DDBJ whole genome shotgun (WGS) entry which is preliminary data.</text>
</comment>
<keyword evidence="2" id="KW-1185">Reference proteome</keyword>
<dbReference type="Proteomes" id="UP000789920">
    <property type="component" value="Unassembled WGS sequence"/>
</dbReference>
<sequence length="96" mass="11177">MEQPIVTTGSASFADELYRLLNEIKGIIKNLKKSKKILEQIILTSVETIRGLNYVKHDLESLFQQNEDIFIKYKISLERIKKFAKEIETIEKGSYI</sequence>
<evidence type="ECO:0000313" key="1">
    <source>
        <dbReference type="EMBL" id="CAG8752981.1"/>
    </source>
</evidence>
<organism evidence="1 2">
    <name type="scientific">Racocetra persica</name>
    <dbReference type="NCBI Taxonomy" id="160502"/>
    <lineage>
        <taxon>Eukaryota</taxon>
        <taxon>Fungi</taxon>
        <taxon>Fungi incertae sedis</taxon>
        <taxon>Mucoromycota</taxon>
        <taxon>Glomeromycotina</taxon>
        <taxon>Glomeromycetes</taxon>
        <taxon>Diversisporales</taxon>
        <taxon>Gigasporaceae</taxon>
        <taxon>Racocetra</taxon>
    </lineage>
</organism>
<reference evidence="1" key="1">
    <citation type="submission" date="2021-06" db="EMBL/GenBank/DDBJ databases">
        <authorList>
            <person name="Kallberg Y."/>
            <person name="Tangrot J."/>
            <person name="Rosling A."/>
        </authorList>
    </citation>
    <scope>NUCLEOTIDE SEQUENCE</scope>
    <source>
        <strain evidence="1">MA461A</strain>
    </source>
</reference>
<dbReference type="EMBL" id="CAJVQC010033085">
    <property type="protein sequence ID" value="CAG8752981.1"/>
    <property type="molecule type" value="Genomic_DNA"/>
</dbReference>